<comment type="caution">
    <text evidence="2">The sequence shown here is derived from an EMBL/GenBank/DDBJ whole genome shotgun (WGS) entry which is preliminary data.</text>
</comment>
<dbReference type="EMBL" id="JACHCE010000005">
    <property type="protein sequence ID" value="MBB5637432.1"/>
    <property type="molecule type" value="Genomic_DNA"/>
</dbReference>
<evidence type="ECO:0000256" key="1">
    <source>
        <dbReference type="SAM" id="SignalP"/>
    </source>
</evidence>
<dbReference type="Proteomes" id="UP000537204">
    <property type="component" value="Unassembled WGS sequence"/>
</dbReference>
<proteinExistence type="predicted"/>
<dbReference type="RefSeq" id="WP_183883310.1">
    <property type="nucleotide sequence ID" value="NZ_JACHCE010000005.1"/>
</dbReference>
<evidence type="ECO:0000313" key="3">
    <source>
        <dbReference type="Proteomes" id="UP000537204"/>
    </source>
</evidence>
<name>A0A7W9DZK3_9SPHI</name>
<evidence type="ECO:0000313" key="2">
    <source>
        <dbReference type="EMBL" id="MBB5637432.1"/>
    </source>
</evidence>
<reference evidence="2 3" key="1">
    <citation type="submission" date="2020-08" db="EMBL/GenBank/DDBJ databases">
        <title>Genomic Encyclopedia of Type Strains, Phase IV (KMG-V): Genome sequencing to study the core and pangenomes of soil and plant-associated prokaryotes.</title>
        <authorList>
            <person name="Whitman W."/>
        </authorList>
    </citation>
    <scope>NUCLEOTIDE SEQUENCE [LARGE SCALE GENOMIC DNA]</scope>
    <source>
        <strain evidence="2 3">S3M1</strain>
    </source>
</reference>
<dbReference type="PROSITE" id="PS51257">
    <property type="entry name" value="PROKAR_LIPOPROTEIN"/>
    <property type="match status" value="1"/>
</dbReference>
<feature type="chain" id="PRO_5030759141" evidence="1">
    <location>
        <begin position="27"/>
        <end position="93"/>
    </location>
</feature>
<sequence>MIRTITKTITKKLLLLAVISLSSSCAKEIIQPKEEIVQKPKMEELTGYYSKLVRVKPSDMIYNEKTEQFSIFGTDQISLSDLTEIYKINNPQN</sequence>
<protein>
    <submittedName>
        <fullName evidence="2">Uncharacterized protein</fullName>
    </submittedName>
</protein>
<keyword evidence="1" id="KW-0732">Signal</keyword>
<feature type="signal peptide" evidence="1">
    <location>
        <begin position="1"/>
        <end position="26"/>
    </location>
</feature>
<organism evidence="2 3">
    <name type="scientific">Pedobacter cryoconitis</name>
    <dbReference type="NCBI Taxonomy" id="188932"/>
    <lineage>
        <taxon>Bacteria</taxon>
        <taxon>Pseudomonadati</taxon>
        <taxon>Bacteroidota</taxon>
        <taxon>Sphingobacteriia</taxon>
        <taxon>Sphingobacteriales</taxon>
        <taxon>Sphingobacteriaceae</taxon>
        <taxon>Pedobacter</taxon>
    </lineage>
</organism>
<gene>
    <name evidence="2" type="ORF">HDE68_003347</name>
</gene>
<dbReference type="AlphaFoldDB" id="A0A7W9DZK3"/>
<accession>A0A7W9DZK3</accession>